<dbReference type="PROSITE" id="PS50011">
    <property type="entry name" value="PROTEIN_KINASE_DOM"/>
    <property type="match status" value="1"/>
</dbReference>
<dbReference type="SUPFAM" id="SSF56112">
    <property type="entry name" value="Protein kinase-like (PK-like)"/>
    <property type="match status" value="1"/>
</dbReference>
<keyword evidence="11" id="KW-0325">Glycoprotein</keyword>
<evidence type="ECO:0000256" key="10">
    <source>
        <dbReference type="ARBA" id="ARBA00023136"/>
    </source>
</evidence>
<evidence type="ECO:0000256" key="9">
    <source>
        <dbReference type="ARBA" id="ARBA00022989"/>
    </source>
</evidence>
<evidence type="ECO:0000256" key="5">
    <source>
        <dbReference type="ARBA" id="ARBA00022729"/>
    </source>
</evidence>
<evidence type="ECO:0000256" key="7">
    <source>
        <dbReference type="ARBA" id="ARBA00022777"/>
    </source>
</evidence>
<dbReference type="InterPro" id="IPR001245">
    <property type="entry name" value="Ser-Thr/Tyr_kinase_cat_dom"/>
</dbReference>
<evidence type="ECO:0000256" key="12">
    <source>
        <dbReference type="PROSITE-ProRule" id="PRU10141"/>
    </source>
</evidence>
<keyword evidence="5" id="KW-0732">Signal</keyword>
<keyword evidence="6 12" id="KW-0547">Nucleotide-binding</keyword>
<keyword evidence="3" id="KW-0808">Transferase</keyword>
<dbReference type="Gene3D" id="3.30.200.20">
    <property type="entry name" value="Phosphorylase Kinase, domain 1"/>
    <property type="match status" value="1"/>
</dbReference>
<feature type="region of interest" description="Disordered" evidence="14">
    <location>
        <begin position="392"/>
        <end position="435"/>
    </location>
</feature>
<keyword evidence="4 15" id="KW-0812">Transmembrane</keyword>
<dbReference type="InterPro" id="IPR045874">
    <property type="entry name" value="LRK10/LRL21-25-like"/>
</dbReference>
<sequence length="435" mass="49273">MPSSSEVFGAITVQSNFGILIVMPVLIVLMRRIMKRMPQNLDIGAEINAIMRGRLSQREMGPQEARRTESAGRVDGSGTVEILIQDMLKEKPVRFSPQQLVAFTQNFSTKLGSGGFGHVYRGVLPDGVQIAVKVLKHNSGQDKRMEEQFMAEVSTIGRTYHRNLVRLYGFCFDSQLKALVYEYMENGSLDTVLFGREHRIEWEKLYEIAVGAAKGLKYLHDDCHKRIIHHDIKPGNVLLDSNFCPKLADFGLAKLSNMDSTHENFSGGGTPGYAAPEVWMPFQVTYKCDVYSFGMMLFEIVGRRRNFYNFSGEEQDWFPRRVWDKFDEGELEGLLLERGIKEKAMVKAKKMCMVALWCVQYLPQDRPSMDQVLKILEGGDQTTTPKNPFQHLALSSDMPPISIESSTNSRSDETTDNSSAWLMNKYEREEASSSG</sequence>
<dbReference type="PROSITE" id="PS00107">
    <property type="entry name" value="PROTEIN_KINASE_ATP"/>
    <property type="match status" value="1"/>
</dbReference>
<dbReference type="GO" id="GO:0016020">
    <property type="term" value="C:membrane"/>
    <property type="evidence" value="ECO:0007669"/>
    <property type="project" value="UniProtKB-SubCell"/>
</dbReference>
<dbReference type="InterPro" id="IPR000719">
    <property type="entry name" value="Prot_kinase_dom"/>
</dbReference>
<dbReference type="PROSITE" id="PS00108">
    <property type="entry name" value="PROTEIN_KINASE_ST"/>
    <property type="match status" value="1"/>
</dbReference>
<evidence type="ECO:0000259" key="16">
    <source>
        <dbReference type="PROSITE" id="PS50011"/>
    </source>
</evidence>
<feature type="compositionally biased region" description="Basic and acidic residues" evidence="14">
    <location>
        <begin position="425"/>
        <end position="435"/>
    </location>
</feature>
<name>A0A438DDC2_VITVI</name>
<dbReference type="InterPro" id="IPR017441">
    <property type="entry name" value="Protein_kinase_ATP_BS"/>
</dbReference>
<evidence type="ECO:0000256" key="6">
    <source>
        <dbReference type="ARBA" id="ARBA00022741"/>
    </source>
</evidence>
<dbReference type="AlphaFoldDB" id="A0A438DDC2"/>
<evidence type="ECO:0000256" key="3">
    <source>
        <dbReference type="ARBA" id="ARBA00022679"/>
    </source>
</evidence>
<evidence type="ECO:0000256" key="1">
    <source>
        <dbReference type="ARBA" id="ARBA00004479"/>
    </source>
</evidence>
<comment type="subcellular location">
    <subcellularLocation>
        <location evidence="1">Membrane</location>
        <topology evidence="1">Single-pass type I membrane protein</topology>
    </subcellularLocation>
</comment>
<keyword evidence="8 12" id="KW-0067">ATP-binding</keyword>
<evidence type="ECO:0000256" key="15">
    <source>
        <dbReference type="SAM" id="Phobius"/>
    </source>
</evidence>
<comment type="similarity">
    <text evidence="13">Belongs to the protein kinase superfamily.</text>
</comment>
<keyword evidence="10 15" id="KW-0472">Membrane</keyword>
<dbReference type="Proteomes" id="UP000288805">
    <property type="component" value="Unassembled WGS sequence"/>
</dbReference>
<dbReference type="FunFam" id="1.10.510.10:FF:000537">
    <property type="entry name" value="Putative receptor-like protein kinase"/>
    <property type="match status" value="1"/>
</dbReference>
<reference evidence="17 18" key="1">
    <citation type="journal article" date="2018" name="PLoS Genet.">
        <title>Population sequencing reveals clonal diversity and ancestral inbreeding in the grapevine cultivar Chardonnay.</title>
        <authorList>
            <person name="Roach M.J."/>
            <person name="Johnson D.L."/>
            <person name="Bohlmann J."/>
            <person name="van Vuuren H.J."/>
            <person name="Jones S.J."/>
            <person name="Pretorius I.S."/>
            <person name="Schmidt S.A."/>
            <person name="Borneman A.R."/>
        </authorList>
    </citation>
    <scope>NUCLEOTIDE SEQUENCE [LARGE SCALE GENOMIC DNA]</scope>
    <source>
        <strain evidence="18">cv. Chardonnay</strain>
        <tissue evidence="17">Leaf</tissue>
    </source>
</reference>
<keyword evidence="9 15" id="KW-1133">Transmembrane helix</keyword>
<dbReference type="Gene3D" id="1.10.510.10">
    <property type="entry name" value="Transferase(Phosphotransferase) domain 1"/>
    <property type="match status" value="1"/>
</dbReference>
<keyword evidence="2 13" id="KW-0723">Serine/threonine-protein kinase</keyword>
<dbReference type="GO" id="GO:0005524">
    <property type="term" value="F:ATP binding"/>
    <property type="evidence" value="ECO:0007669"/>
    <property type="project" value="UniProtKB-UniRule"/>
</dbReference>
<evidence type="ECO:0000256" key="13">
    <source>
        <dbReference type="RuleBase" id="RU000304"/>
    </source>
</evidence>
<organism evidence="17 18">
    <name type="scientific">Vitis vinifera</name>
    <name type="common">Grape</name>
    <dbReference type="NCBI Taxonomy" id="29760"/>
    <lineage>
        <taxon>Eukaryota</taxon>
        <taxon>Viridiplantae</taxon>
        <taxon>Streptophyta</taxon>
        <taxon>Embryophyta</taxon>
        <taxon>Tracheophyta</taxon>
        <taxon>Spermatophyta</taxon>
        <taxon>Magnoliopsida</taxon>
        <taxon>eudicotyledons</taxon>
        <taxon>Gunneridae</taxon>
        <taxon>Pentapetalae</taxon>
        <taxon>rosids</taxon>
        <taxon>Vitales</taxon>
        <taxon>Vitaceae</taxon>
        <taxon>Viteae</taxon>
        <taxon>Vitis</taxon>
    </lineage>
</organism>
<dbReference type="PANTHER" id="PTHR27009">
    <property type="entry name" value="RUST RESISTANCE KINASE LR10-RELATED"/>
    <property type="match status" value="1"/>
</dbReference>
<dbReference type="EMBL" id="QGNW01001680">
    <property type="protein sequence ID" value="RVW33391.1"/>
    <property type="molecule type" value="Genomic_DNA"/>
</dbReference>
<evidence type="ECO:0000256" key="8">
    <source>
        <dbReference type="ARBA" id="ARBA00022840"/>
    </source>
</evidence>
<feature type="domain" description="Protein kinase" evidence="16">
    <location>
        <begin position="105"/>
        <end position="390"/>
    </location>
</feature>
<dbReference type="FunFam" id="3.30.200.20:FF:000178">
    <property type="entry name" value="serine/threonine-protein kinase PBS1-like"/>
    <property type="match status" value="1"/>
</dbReference>
<comment type="caution">
    <text evidence="17">The sequence shown here is derived from an EMBL/GenBank/DDBJ whole genome shotgun (WGS) entry which is preliminary data.</text>
</comment>
<dbReference type="SMART" id="SM00220">
    <property type="entry name" value="S_TKc"/>
    <property type="match status" value="1"/>
</dbReference>
<evidence type="ECO:0000256" key="4">
    <source>
        <dbReference type="ARBA" id="ARBA00022692"/>
    </source>
</evidence>
<proteinExistence type="inferred from homology"/>
<evidence type="ECO:0000256" key="14">
    <source>
        <dbReference type="SAM" id="MobiDB-lite"/>
    </source>
</evidence>
<dbReference type="GO" id="GO:0004674">
    <property type="term" value="F:protein serine/threonine kinase activity"/>
    <property type="evidence" value="ECO:0007669"/>
    <property type="project" value="UniProtKB-KW"/>
</dbReference>
<evidence type="ECO:0000256" key="2">
    <source>
        <dbReference type="ARBA" id="ARBA00022527"/>
    </source>
</evidence>
<keyword evidence="7 17" id="KW-0418">Kinase</keyword>
<dbReference type="Pfam" id="PF07714">
    <property type="entry name" value="PK_Tyr_Ser-Thr"/>
    <property type="match status" value="1"/>
</dbReference>
<gene>
    <name evidence="17" type="primary">LRK10_169</name>
    <name evidence="17" type="ORF">CK203_094259</name>
</gene>
<dbReference type="InterPro" id="IPR008271">
    <property type="entry name" value="Ser/Thr_kinase_AS"/>
</dbReference>
<protein>
    <submittedName>
        <fullName evidence="17">Rust resistance kinase Lr10</fullName>
    </submittedName>
</protein>
<evidence type="ECO:0000313" key="18">
    <source>
        <dbReference type="Proteomes" id="UP000288805"/>
    </source>
</evidence>
<feature type="transmembrane region" description="Helical" evidence="15">
    <location>
        <begin position="6"/>
        <end position="29"/>
    </location>
</feature>
<evidence type="ECO:0000256" key="11">
    <source>
        <dbReference type="ARBA" id="ARBA00023180"/>
    </source>
</evidence>
<accession>A0A438DDC2</accession>
<dbReference type="InterPro" id="IPR011009">
    <property type="entry name" value="Kinase-like_dom_sf"/>
</dbReference>
<evidence type="ECO:0000313" key="17">
    <source>
        <dbReference type="EMBL" id="RVW33391.1"/>
    </source>
</evidence>
<feature type="binding site" evidence="12">
    <location>
        <position position="133"/>
    </location>
    <ligand>
        <name>ATP</name>
        <dbReference type="ChEBI" id="CHEBI:30616"/>
    </ligand>
</feature>